<dbReference type="Proteomes" id="UP000315312">
    <property type="component" value="Unassembled WGS sequence"/>
</dbReference>
<dbReference type="EMBL" id="VLKM01000004">
    <property type="protein sequence ID" value="TWH95400.1"/>
    <property type="molecule type" value="Genomic_DNA"/>
</dbReference>
<dbReference type="RefSeq" id="WP_133607160.1">
    <property type="nucleotide sequence ID" value="NZ_SNZC01000001.1"/>
</dbReference>
<dbReference type="OrthoDB" id="676347at2"/>
<organism evidence="1 2">
    <name type="scientific">Flavobacterium cheniae</name>
    <dbReference type="NCBI Taxonomy" id="295428"/>
    <lineage>
        <taxon>Bacteria</taxon>
        <taxon>Pseudomonadati</taxon>
        <taxon>Bacteroidota</taxon>
        <taxon>Flavobacteriia</taxon>
        <taxon>Flavobacteriales</taxon>
        <taxon>Flavobacteriaceae</taxon>
        <taxon>Flavobacterium</taxon>
    </lineage>
</organism>
<evidence type="ECO:0000313" key="1">
    <source>
        <dbReference type="EMBL" id="TWH95400.1"/>
    </source>
</evidence>
<dbReference type="AlphaFoldDB" id="A0A562KJ41"/>
<comment type="caution">
    <text evidence="1">The sequence shown here is derived from an EMBL/GenBank/DDBJ whole genome shotgun (WGS) entry which is preliminary data.</text>
</comment>
<dbReference type="PROSITE" id="PS51257">
    <property type="entry name" value="PROKAR_LIPOPROTEIN"/>
    <property type="match status" value="1"/>
</dbReference>
<proteinExistence type="predicted"/>
<protein>
    <submittedName>
        <fullName evidence="1">Uncharacterized protein</fullName>
    </submittedName>
</protein>
<evidence type="ECO:0000313" key="2">
    <source>
        <dbReference type="Proteomes" id="UP000315312"/>
    </source>
</evidence>
<name>A0A562KJ41_9FLAO</name>
<reference evidence="1 2" key="1">
    <citation type="journal article" date="2015" name="Stand. Genomic Sci.">
        <title>Genomic Encyclopedia of Bacterial and Archaeal Type Strains, Phase III: the genomes of soil and plant-associated and newly described type strains.</title>
        <authorList>
            <person name="Whitman W.B."/>
            <person name="Woyke T."/>
            <person name="Klenk H.P."/>
            <person name="Zhou Y."/>
            <person name="Lilburn T.G."/>
            <person name="Beck B.J."/>
            <person name="De Vos P."/>
            <person name="Vandamme P."/>
            <person name="Eisen J.A."/>
            <person name="Garrity G."/>
            <person name="Hugenholtz P."/>
            <person name="Kyrpides N.C."/>
        </authorList>
    </citation>
    <scope>NUCLEOTIDE SEQUENCE [LARGE SCALE GENOMIC DNA]</scope>
    <source>
        <strain evidence="1 2">CGMCC 1.6844</strain>
    </source>
</reference>
<accession>A0A562KJ41</accession>
<keyword evidence="2" id="KW-1185">Reference proteome</keyword>
<sequence>MKTNNTTIKIVFFFVSCFVLSQTFSSCSKKIEFENSNVVPAARGDVSVKKDKNDNYNIKLEVSYLAEPERLQPPKKHYVVWLSSEQNQIPLNIGQIVGTSRLHVKFESVSSSKPKRIFITAEDDASTQYPSNYVVLETDKF</sequence>
<gene>
    <name evidence="1" type="ORF">IP97_01075</name>
</gene>